<accession>A0A3N4L5C7</accession>
<protein>
    <submittedName>
        <fullName evidence="2">Uncharacterized protein</fullName>
    </submittedName>
</protein>
<evidence type="ECO:0000256" key="1">
    <source>
        <dbReference type="SAM" id="MobiDB-lite"/>
    </source>
</evidence>
<evidence type="ECO:0000313" key="3">
    <source>
        <dbReference type="Proteomes" id="UP000267821"/>
    </source>
</evidence>
<sequence length="223" mass="25565">MDVESGKFEELVPRNCEVIFVRKKAYILYKWYELSDEQKRFYLDLEEQEELPDFQIPKAELEVTQDNQTTVQPVPQFAVVISVVPINHQAYGRNDEPTERGLTVQDGALVIPCQSLTEQEKLAEGGADDCLSDEDVGADIEEDYDDKPNKQDDDEDIGAWHKREASESSSEEEEEAQLTESNSNERRAKKPVRTKIIEVLLSSDTEDDNYRDSTEEDDSEVHE</sequence>
<name>A0A3N4L5C7_9PEZI</name>
<dbReference type="InParanoid" id="A0A3N4L5C7"/>
<proteinExistence type="predicted"/>
<dbReference type="EMBL" id="ML121704">
    <property type="protein sequence ID" value="RPB18087.1"/>
    <property type="molecule type" value="Genomic_DNA"/>
</dbReference>
<organism evidence="2 3">
    <name type="scientific">Terfezia boudieri ATCC MYA-4762</name>
    <dbReference type="NCBI Taxonomy" id="1051890"/>
    <lineage>
        <taxon>Eukaryota</taxon>
        <taxon>Fungi</taxon>
        <taxon>Dikarya</taxon>
        <taxon>Ascomycota</taxon>
        <taxon>Pezizomycotina</taxon>
        <taxon>Pezizomycetes</taxon>
        <taxon>Pezizales</taxon>
        <taxon>Pezizaceae</taxon>
        <taxon>Terfezia</taxon>
    </lineage>
</organism>
<evidence type="ECO:0000313" key="2">
    <source>
        <dbReference type="EMBL" id="RPB18087.1"/>
    </source>
</evidence>
<dbReference type="AlphaFoldDB" id="A0A3N4L5C7"/>
<keyword evidence="3" id="KW-1185">Reference proteome</keyword>
<gene>
    <name evidence="2" type="ORF">L211DRAFT_854483</name>
</gene>
<dbReference type="OrthoDB" id="5473640at2759"/>
<feature type="compositionally biased region" description="Acidic residues" evidence="1">
    <location>
        <begin position="214"/>
        <end position="223"/>
    </location>
</feature>
<dbReference type="Proteomes" id="UP000267821">
    <property type="component" value="Unassembled WGS sequence"/>
</dbReference>
<reference evidence="2 3" key="1">
    <citation type="journal article" date="2018" name="Nat. Ecol. Evol.">
        <title>Pezizomycetes genomes reveal the molecular basis of ectomycorrhizal truffle lifestyle.</title>
        <authorList>
            <person name="Murat C."/>
            <person name="Payen T."/>
            <person name="Noel B."/>
            <person name="Kuo A."/>
            <person name="Morin E."/>
            <person name="Chen J."/>
            <person name="Kohler A."/>
            <person name="Krizsan K."/>
            <person name="Balestrini R."/>
            <person name="Da Silva C."/>
            <person name="Montanini B."/>
            <person name="Hainaut M."/>
            <person name="Levati E."/>
            <person name="Barry K.W."/>
            <person name="Belfiori B."/>
            <person name="Cichocki N."/>
            <person name="Clum A."/>
            <person name="Dockter R.B."/>
            <person name="Fauchery L."/>
            <person name="Guy J."/>
            <person name="Iotti M."/>
            <person name="Le Tacon F."/>
            <person name="Lindquist E.A."/>
            <person name="Lipzen A."/>
            <person name="Malagnac F."/>
            <person name="Mello A."/>
            <person name="Molinier V."/>
            <person name="Miyauchi S."/>
            <person name="Poulain J."/>
            <person name="Riccioni C."/>
            <person name="Rubini A."/>
            <person name="Sitrit Y."/>
            <person name="Splivallo R."/>
            <person name="Traeger S."/>
            <person name="Wang M."/>
            <person name="Zifcakova L."/>
            <person name="Wipf D."/>
            <person name="Zambonelli A."/>
            <person name="Paolocci F."/>
            <person name="Nowrousian M."/>
            <person name="Ottonello S."/>
            <person name="Baldrian P."/>
            <person name="Spatafora J.W."/>
            <person name="Henrissat B."/>
            <person name="Nagy L.G."/>
            <person name="Aury J.M."/>
            <person name="Wincker P."/>
            <person name="Grigoriev I.V."/>
            <person name="Bonfante P."/>
            <person name="Martin F.M."/>
        </authorList>
    </citation>
    <scope>NUCLEOTIDE SEQUENCE [LARGE SCALE GENOMIC DNA]</scope>
    <source>
        <strain evidence="2 3">ATCC MYA-4762</strain>
    </source>
</reference>
<feature type="region of interest" description="Disordered" evidence="1">
    <location>
        <begin position="140"/>
        <end position="223"/>
    </location>
</feature>